<dbReference type="VEuPathDB" id="VectorBase:ASTEI20_045434"/>
<dbReference type="SUPFAM" id="SSF47565">
    <property type="entry name" value="Insect pheromone/odorant-binding proteins"/>
    <property type="match status" value="3"/>
</dbReference>
<comment type="similarity">
    <text evidence="2">Belongs to the PBP/GOBP family.</text>
</comment>
<organism evidence="6 7">
    <name type="scientific">Anopheles stephensi</name>
    <name type="common">Indo-Pakistan malaria mosquito</name>
    <dbReference type="NCBI Taxonomy" id="30069"/>
    <lineage>
        <taxon>Eukaryota</taxon>
        <taxon>Metazoa</taxon>
        <taxon>Ecdysozoa</taxon>
        <taxon>Arthropoda</taxon>
        <taxon>Hexapoda</taxon>
        <taxon>Insecta</taxon>
        <taxon>Pterygota</taxon>
        <taxon>Neoptera</taxon>
        <taxon>Endopterygota</taxon>
        <taxon>Diptera</taxon>
        <taxon>Nematocera</taxon>
        <taxon>Culicoidea</taxon>
        <taxon>Culicidae</taxon>
        <taxon>Anophelinae</taxon>
        <taxon>Anopheles</taxon>
    </lineage>
</organism>
<reference evidence="6" key="2">
    <citation type="submission" date="2020-05" db="UniProtKB">
        <authorList>
            <consortium name="EnsemblMetazoa"/>
        </authorList>
    </citation>
    <scope>IDENTIFICATION</scope>
    <source>
        <strain evidence="6">Indian</strain>
    </source>
</reference>
<reference evidence="7" key="1">
    <citation type="journal article" date="2014" name="Genome Biol.">
        <title>Genome analysis of a major urban malaria vector mosquito, Anopheles stephensi.</title>
        <authorList>
            <person name="Jiang X."/>
            <person name="Peery A."/>
            <person name="Hall A.B."/>
            <person name="Sharma A."/>
            <person name="Chen X.G."/>
            <person name="Waterhouse R.M."/>
            <person name="Komissarov A."/>
            <person name="Riehle M.M."/>
            <person name="Shouche Y."/>
            <person name="Sharakhova M.V."/>
            <person name="Lawson D."/>
            <person name="Pakpour N."/>
            <person name="Arensburger P."/>
            <person name="Davidson V.L."/>
            <person name="Eiglmeier K."/>
            <person name="Emrich S."/>
            <person name="George P."/>
            <person name="Kennedy R.C."/>
            <person name="Mane S.P."/>
            <person name="Maslen G."/>
            <person name="Oringanje C."/>
            <person name="Qi Y."/>
            <person name="Settlage R."/>
            <person name="Tojo M."/>
            <person name="Tubio J.M."/>
            <person name="Unger M.F."/>
            <person name="Wang B."/>
            <person name="Vernick K.D."/>
            <person name="Ribeiro J.M."/>
            <person name="James A.A."/>
            <person name="Michel K."/>
            <person name="Riehle M.A."/>
            <person name="Luckhart S."/>
            <person name="Sharakhov I.V."/>
            <person name="Tu Z."/>
        </authorList>
    </citation>
    <scope>NUCLEOTIDE SEQUENCE [LARGE SCALE GENOMIC DNA]</scope>
    <source>
        <strain evidence="7">Indian</strain>
    </source>
</reference>
<dbReference type="InterPro" id="IPR036728">
    <property type="entry name" value="PBP_GOBP_sf"/>
</dbReference>
<dbReference type="VEuPathDB" id="VectorBase:ASTE010093"/>
<evidence type="ECO:0000256" key="4">
    <source>
        <dbReference type="ARBA" id="ARBA00022729"/>
    </source>
</evidence>
<keyword evidence="3" id="KW-0964">Secreted</keyword>
<dbReference type="FunFam" id="1.10.238.20:FF:000002">
    <property type="entry name" value="AGAP000641-PA"/>
    <property type="match status" value="1"/>
</dbReference>
<evidence type="ECO:0000313" key="6">
    <source>
        <dbReference type="EnsemblMetazoa" id="ASTEI06245-PA"/>
    </source>
</evidence>
<protein>
    <recommendedName>
        <fullName evidence="8">Odorant binding protein</fullName>
    </recommendedName>
</protein>
<evidence type="ECO:0000313" key="7">
    <source>
        <dbReference type="Proteomes" id="UP000076408"/>
    </source>
</evidence>
<keyword evidence="7" id="KW-1185">Reference proteome</keyword>
<evidence type="ECO:0000256" key="5">
    <source>
        <dbReference type="ARBA" id="ARBA00023157"/>
    </source>
</evidence>
<dbReference type="PANTHER" id="PTHR11857:SF46">
    <property type="entry name" value="GENERAL ODORANT-BINDING PROTEIN 99A-RELATED"/>
    <property type="match status" value="1"/>
</dbReference>
<name>A0A182YCQ9_ANOST</name>
<dbReference type="OMA" id="IARYSNM"/>
<dbReference type="AlphaFoldDB" id="A0A182YCQ9"/>
<evidence type="ECO:0000256" key="1">
    <source>
        <dbReference type="ARBA" id="ARBA00004613"/>
    </source>
</evidence>
<dbReference type="InterPro" id="IPR006170">
    <property type="entry name" value="PBP/GOBP"/>
</dbReference>
<dbReference type="VEuPathDB" id="VectorBase:ASTEI06245"/>
<dbReference type="Gene3D" id="1.10.238.20">
    <property type="entry name" value="Pheromone/general odorant binding protein domain"/>
    <property type="match status" value="2"/>
</dbReference>
<proteinExistence type="inferred from homology"/>
<evidence type="ECO:0000256" key="3">
    <source>
        <dbReference type="ARBA" id="ARBA00022525"/>
    </source>
</evidence>
<sequence>MNSFALSVLVLAVGAISVSARLQHYVVEKSFNQAQAECALYQGVHDDDLLRYVKEGYPDVEEVRCLLRCVAFNLRFWNHTNRVWQKHMIAGHFVPYPDDYHNVERTDACLAEQLYTCDDDLCTQVYKAFQCYYQHYGALSECPQFVVNTYLEDKQVVKDLSGMLALSQSTLQNLAGGCFPSGEESLCFFYAFVVRTGLYTEEDGANLERLYYQYNEDVFNPNNAKTVACLQNQKKLACKKTTCQQAYDTFQACFGESQGLEYLVHTVFVDAAKDLLGQPVCYCTKGRSCSLHKSPLVKQIARYSNMNFFIVSAIVLVAIIGSIQAEHEPLPHYFMLKSFPEAQAECAVYLRLPHDRLQRYMREGYPDEPEVHCLVAGESCEPQQCQKARPCFINRS</sequence>
<dbReference type="VEuPathDB" id="VectorBase:ASTEI20_040592"/>
<dbReference type="VEuPathDB" id="VectorBase:ASTE011634"/>
<dbReference type="Proteomes" id="UP000076408">
    <property type="component" value="Unassembled WGS sequence"/>
</dbReference>
<dbReference type="GO" id="GO:0005615">
    <property type="term" value="C:extracellular space"/>
    <property type="evidence" value="ECO:0007669"/>
    <property type="project" value="TreeGrafter"/>
</dbReference>
<keyword evidence="4" id="KW-0732">Signal</keyword>
<evidence type="ECO:0000256" key="2">
    <source>
        <dbReference type="ARBA" id="ARBA00008098"/>
    </source>
</evidence>
<accession>A0A182YCQ9</accession>
<dbReference type="CDD" id="cd23992">
    <property type="entry name" value="PBP_GOBP"/>
    <property type="match status" value="1"/>
</dbReference>
<dbReference type="GO" id="GO:0007608">
    <property type="term" value="P:sensory perception of smell"/>
    <property type="evidence" value="ECO:0007669"/>
    <property type="project" value="TreeGrafter"/>
</dbReference>
<dbReference type="GO" id="GO:0005549">
    <property type="term" value="F:odorant binding"/>
    <property type="evidence" value="ECO:0007669"/>
    <property type="project" value="InterPro"/>
</dbReference>
<dbReference type="STRING" id="30069.A0A182YCQ9"/>
<evidence type="ECO:0008006" key="8">
    <source>
        <dbReference type="Google" id="ProtNLM"/>
    </source>
</evidence>
<dbReference type="EnsemblMetazoa" id="ASTEI06245-RA">
    <property type="protein sequence ID" value="ASTEI06245-PA"/>
    <property type="gene ID" value="ASTEI06245"/>
</dbReference>
<dbReference type="Pfam" id="PF01395">
    <property type="entry name" value="PBP_GOBP"/>
    <property type="match status" value="1"/>
</dbReference>
<keyword evidence="5" id="KW-1015">Disulfide bond</keyword>
<comment type="subcellular location">
    <subcellularLocation>
        <location evidence="1">Secreted</location>
    </subcellularLocation>
</comment>
<dbReference type="PANTHER" id="PTHR11857">
    <property type="entry name" value="ODORANT BINDING PROTEIN-RELATED"/>
    <property type="match status" value="1"/>
</dbReference>